<feature type="compositionally biased region" description="Acidic residues" evidence="1">
    <location>
        <begin position="131"/>
        <end position="155"/>
    </location>
</feature>
<dbReference type="EMBL" id="BMAR01000002">
    <property type="protein sequence ID" value="GFR41732.1"/>
    <property type="molecule type" value="Genomic_DNA"/>
</dbReference>
<dbReference type="InterPro" id="IPR003428">
    <property type="entry name" value="MAM33"/>
</dbReference>
<reference evidence="2 3" key="1">
    <citation type="journal article" date="2021" name="Sci. Rep.">
        <title>Genome sequencing of the multicellular alga Astrephomene provides insights into convergent evolution of germ-soma differentiation.</title>
        <authorList>
            <person name="Yamashita S."/>
            <person name="Yamamoto K."/>
            <person name="Matsuzaki R."/>
            <person name="Suzuki S."/>
            <person name="Yamaguchi H."/>
            <person name="Hirooka S."/>
            <person name="Minakuchi Y."/>
            <person name="Miyagishima S."/>
            <person name="Kawachi M."/>
            <person name="Toyoda A."/>
            <person name="Nozaki H."/>
        </authorList>
    </citation>
    <scope>NUCLEOTIDE SEQUENCE [LARGE SCALE GENOMIC DNA]</scope>
    <source>
        <strain evidence="2 3">NIES-4017</strain>
    </source>
</reference>
<gene>
    <name evidence="2" type="ORF">Agub_g2484</name>
</gene>
<dbReference type="GO" id="GO:0005759">
    <property type="term" value="C:mitochondrial matrix"/>
    <property type="evidence" value="ECO:0007669"/>
    <property type="project" value="InterPro"/>
</dbReference>
<dbReference type="AlphaFoldDB" id="A0AAD3DJ78"/>
<sequence>MNSINCSSSAGRTNSLALSGASSIVSLPSTSGRRAYGELCVERMCPMRLHTARHVMARAAGKRTATTVSSSLVAVLKDEIKYERESYRRDEFLTQGPPCNFELQDAKGTAAFLLTKQFKDEEITVRVNLDQGDESEEGEDAAELFGGGDDDEDEEEAPVDFMVTIERDGTDVLVFECESNGEYLTIKRVAMHNLLEEEGGVPPYRGPAFNDLDDTLQQAFVDFLEERGVNAVLGWYIRTYMADKTALEYQQWLARVRDFVGQ</sequence>
<feature type="region of interest" description="Disordered" evidence="1">
    <location>
        <begin position="130"/>
        <end position="155"/>
    </location>
</feature>
<dbReference type="Pfam" id="PF02330">
    <property type="entry name" value="MAM33"/>
    <property type="match status" value="1"/>
</dbReference>
<accession>A0AAD3DJ78</accession>
<name>A0AAD3DJ78_9CHLO</name>
<evidence type="ECO:0000313" key="3">
    <source>
        <dbReference type="Proteomes" id="UP001054857"/>
    </source>
</evidence>
<proteinExistence type="predicted"/>
<organism evidence="2 3">
    <name type="scientific">Astrephomene gubernaculifera</name>
    <dbReference type="NCBI Taxonomy" id="47775"/>
    <lineage>
        <taxon>Eukaryota</taxon>
        <taxon>Viridiplantae</taxon>
        <taxon>Chlorophyta</taxon>
        <taxon>core chlorophytes</taxon>
        <taxon>Chlorophyceae</taxon>
        <taxon>CS clade</taxon>
        <taxon>Chlamydomonadales</taxon>
        <taxon>Astrephomenaceae</taxon>
        <taxon>Astrephomene</taxon>
    </lineage>
</organism>
<dbReference type="SUPFAM" id="SSF54529">
    <property type="entry name" value="Mitochondrial glycoprotein MAM33-like"/>
    <property type="match status" value="1"/>
</dbReference>
<evidence type="ECO:0000313" key="2">
    <source>
        <dbReference type="EMBL" id="GFR41732.1"/>
    </source>
</evidence>
<dbReference type="Gene3D" id="3.10.280.10">
    <property type="entry name" value="Mitochondrial glycoprotein"/>
    <property type="match status" value="1"/>
</dbReference>
<dbReference type="PANTHER" id="PTHR10826:SF1">
    <property type="entry name" value="COMPLEMENT COMPONENT 1 Q SUBCOMPONENT-BINDING PROTEIN, MITOCHONDRIAL"/>
    <property type="match status" value="1"/>
</dbReference>
<keyword evidence="3" id="KW-1185">Reference proteome</keyword>
<evidence type="ECO:0000256" key="1">
    <source>
        <dbReference type="SAM" id="MobiDB-lite"/>
    </source>
</evidence>
<comment type="caution">
    <text evidence="2">The sequence shown here is derived from an EMBL/GenBank/DDBJ whole genome shotgun (WGS) entry which is preliminary data.</text>
</comment>
<dbReference type="PANTHER" id="PTHR10826">
    <property type="entry name" value="COMPLEMENT COMPONENT 1"/>
    <property type="match status" value="1"/>
</dbReference>
<dbReference type="Proteomes" id="UP001054857">
    <property type="component" value="Unassembled WGS sequence"/>
</dbReference>
<protein>
    <submittedName>
        <fullName evidence="2">Uncharacterized protein</fullName>
    </submittedName>
</protein>
<dbReference type="InterPro" id="IPR036561">
    <property type="entry name" value="MAM33_sf"/>
</dbReference>